<comment type="caution">
    <text evidence="3">The sequence shown here is derived from an EMBL/GenBank/DDBJ whole genome shotgun (WGS) entry which is preliminary data.</text>
</comment>
<evidence type="ECO:0008006" key="5">
    <source>
        <dbReference type="Google" id="ProtNLM"/>
    </source>
</evidence>
<organism evidence="3 4">
    <name type="scientific">Colletotrichum sublineola</name>
    <name type="common">Sorghum anthracnose fungus</name>
    <dbReference type="NCBI Taxonomy" id="1173701"/>
    <lineage>
        <taxon>Eukaryota</taxon>
        <taxon>Fungi</taxon>
        <taxon>Dikarya</taxon>
        <taxon>Ascomycota</taxon>
        <taxon>Pezizomycotina</taxon>
        <taxon>Sordariomycetes</taxon>
        <taxon>Hypocreomycetidae</taxon>
        <taxon>Glomerellales</taxon>
        <taxon>Glomerellaceae</taxon>
        <taxon>Colletotrichum</taxon>
        <taxon>Colletotrichum graminicola species complex</taxon>
    </lineage>
</organism>
<reference evidence="4" key="1">
    <citation type="journal article" date="2014" name="Genome Announc.">
        <title>Draft genome sequence of Colletotrichum sublineola, a destructive pathogen of cultivated sorghum.</title>
        <authorList>
            <person name="Baroncelli R."/>
            <person name="Sanz-Martin J.M."/>
            <person name="Rech G.E."/>
            <person name="Sukno S.A."/>
            <person name="Thon M.R."/>
        </authorList>
    </citation>
    <scope>NUCLEOTIDE SEQUENCE [LARGE SCALE GENOMIC DNA]</scope>
    <source>
        <strain evidence="4">TX430BB</strain>
    </source>
</reference>
<dbReference type="eggNOG" id="ENOG502SD64">
    <property type="taxonomic scope" value="Eukaryota"/>
</dbReference>
<sequence length="1423" mass="162077">MPERKPQQSVIRVFQPNKMSIMKNSTSIPKDASEPSRQRRTYASFGDEGVTATANAYGNLMQITRYFGESEGNPSGFISAQLAEGAHSTSAYYELERLQRLTSASVNPNDGSRMRFEGAEIHGDKTPELSFVRNRWPRFQSVTLDHNVSIQCLVSKTAVYQIYTFKLDKPGKDSHLRRFRFRADMYLLDLNFTEVGNGFERQPANQARDKTESDDDSEYEDSVRNTPSQESNCTASWWPNSKLVGDPRNPRNVGLFVSPFVGGFAQPPSRLDVNIWEVTVDAASWQKALKDGALEISFAYRLEMFDVCEDPASLPNHVLEEDLSEAKTMLSRPFEVLQLHKNPHLNFILWRNLEHILSVCSIPVISCNNSSTDQDVPIALTCGDLAGHRVVTKASFHAFRFLLFALKQIEEIRVKSPGCNCNFEQKSPDTSCDNSGCESYWRIWRVCLGHRKWLYDNWAASYQKKSEGHSRDQEEAQRDASQRWVSGAVIKTSTTNAQHSHDRRTDTALQIVKVGELFHSAEADHMPSVSNGFGEVVKSWLKDLNKTKMNGLHIFPRSRIDMLNRFYLVDHVLIWWAVRSAERLKLEPKLTFEPRGESNNPSNEFQRTIMKGFTTRNTTSRARTLATYRSISETGFFLEVENTIIFYAEEYGLFRKSTAQNGRAVWEETKNCQRHHSDRDDSEWEDALQFALAVIFASQETRINAREPGQMHARVKDVLLNASSPNGLLAGQLDSEQEPVIYDKESMHNSYWSTTFEVPYILWKYQIPQPEAAGPRPESSPEPRLRQPNLTSELSTSSVNSAEHFHATLDRSDRPLAAKETWAKNEGLIIHQRLPFENLINQETITEISDRWFYDEPELFSFSPPDINNAQESEKFHEQEFKRRGFCKNEFCIKHFCKESCKADDKSCHYGKGAIDYAIKRTPFPVLENGKAIMGMIVDVPETKTIGSKPTCNVAGKRILQFFQTNPTTALICYRTSSEAEEIGAFFDRHARYQRYFIDEAVAASNKWVTELHLSFWELDSAGVDSSFRRSLREIFQVFEMVSELASASDKASHHPRPELKHSFPPAYEVPFPTSGYGYAQRYWIRRAVTSFGVDGDFLDQYWMCHFVEHRAKAPKVDAPANEHPADEAEIHKLDVRMLENGGEQPSWQQRKVLELVLFDRTLKPMAAAAELILKEVRALVLESLIVPESTMTTDPNAPMITDPAILLAEIDSDSYLSFSKVVHKVQYVLESLHDNLNKNLDKIQDWSDRERKRQHSTRWTQRDGEKYRSAIHKLQVSNDLTIQELKRARDTVASYKSSLAKRLERTQSELEFRGADDIRLFTYVTAVFLPIGFATSLFSMSEAPSEETLSYMIKTALIAVFITVFMLANAKPLRFFVEPTISLCKVAGPTTTGVEEDSSSTVTSPNPEGNSGHFCPKYGSPV</sequence>
<name>A0A066XF97_COLSU</name>
<feature type="compositionally biased region" description="Polar residues" evidence="1">
    <location>
        <begin position="224"/>
        <end position="233"/>
    </location>
</feature>
<feature type="compositionally biased region" description="Polar residues" evidence="1">
    <location>
        <begin position="788"/>
        <end position="801"/>
    </location>
</feature>
<feature type="region of interest" description="Disordered" evidence="1">
    <location>
        <begin position="199"/>
        <end position="233"/>
    </location>
</feature>
<dbReference type="HOGENOM" id="CLU_004977_1_0_1"/>
<dbReference type="STRING" id="1173701.A0A066XF97"/>
<gene>
    <name evidence="3" type="ORF">CSUB01_08852</name>
</gene>
<keyword evidence="2" id="KW-0812">Transmembrane</keyword>
<dbReference type="OMA" id="PYILWKY"/>
<dbReference type="Proteomes" id="UP000027238">
    <property type="component" value="Unassembled WGS sequence"/>
</dbReference>
<evidence type="ECO:0000313" key="4">
    <source>
        <dbReference type="Proteomes" id="UP000027238"/>
    </source>
</evidence>
<keyword evidence="2" id="KW-0472">Membrane</keyword>
<accession>A0A066XF97</accession>
<evidence type="ECO:0000256" key="1">
    <source>
        <dbReference type="SAM" id="MobiDB-lite"/>
    </source>
</evidence>
<evidence type="ECO:0000256" key="2">
    <source>
        <dbReference type="SAM" id="Phobius"/>
    </source>
</evidence>
<keyword evidence="2" id="KW-1133">Transmembrane helix</keyword>
<evidence type="ECO:0000313" key="3">
    <source>
        <dbReference type="EMBL" id="KDN66314.1"/>
    </source>
</evidence>
<dbReference type="EMBL" id="JMSE01000947">
    <property type="protein sequence ID" value="KDN66314.1"/>
    <property type="molecule type" value="Genomic_DNA"/>
</dbReference>
<proteinExistence type="predicted"/>
<feature type="region of interest" description="Disordered" evidence="1">
    <location>
        <begin position="1391"/>
        <end position="1423"/>
    </location>
</feature>
<dbReference type="OrthoDB" id="4847310at2759"/>
<feature type="compositionally biased region" description="Polar residues" evidence="1">
    <location>
        <begin position="1391"/>
        <end position="1410"/>
    </location>
</feature>
<feature type="transmembrane region" description="Helical" evidence="2">
    <location>
        <begin position="1352"/>
        <end position="1371"/>
    </location>
</feature>
<keyword evidence="4" id="KW-1185">Reference proteome</keyword>
<feature type="region of interest" description="Disordered" evidence="1">
    <location>
        <begin position="771"/>
        <end position="801"/>
    </location>
</feature>
<protein>
    <recommendedName>
        <fullName evidence="5">CorA-like Mg2+ transporter</fullName>
    </recommendedName>
</protein>
<feature type="transmembrane region" description="Helical" evidence="2">
    <location>
        <begin position="1321"/>
        <end position="1340"/>
    </location>
</feature>